<evidence type="ECO:0000256" key="6">
    <source>
        <dbReference type="ARBA" id="ARBA00035180"/>
    </source>
</evidence>
<evidence type="ECO:0000256" key="3">
    <source>
        <dbReference type="ARBA" id="ARBA00022980"/>
    </source>
</evidence>
<dbReference type="InterPro" id="IPR042776">
    <property type="entry name" value="Ribosomal_mL53_fung"/>
</dbReference>
<dbReference type="HOGENOM" id="CLU_131037_1_0_1"/>
<accession>W9Y2N2</accession>
<protein>
    <recommendedName>
        <fullName evidence="6">Large ribosomal subunit protein mL53</fullName>
    </recommendedName>
</protein>
<dbReference type="GO" id="GO:0005762">
    <property type="term" value="C:mitochondrial large ribosomal subunit"/>
    <property type="evidence" value="ECO:0007669"/>
    <property type="project" value="TreeGrafter"/>
</dbReference>
<dbReference type="OrthoDB" id="4136894at2759"/>
<keyword evidence="5" id="KW-0687">Ribonucleoprotein</keyword>
<evidence type="ECO:0000256" key="2">
    <source>
        <dbReference type="ARBA" id="ARBA00005557"/>
    </source>
</evidence>
<dbReference type="Pfam" id="PF10780">
    <property type="entry name" value="MRP_L53"/>
    <property type="match status" value="1"/>
</dbReference>
<dbReference type="GO" id="GO:0003735">
    <property type="term" value="F:structural constituent of ribosome"/>
    <property type="evidence" value="ECO:0007669"/>
    <property type="project" value="TreeGrafter"/>
</dbReference>
<dbReference type="Gene3D" id="3.40.30.10">
    <property type="entry name" value="Glutaredoxin"/>
    <property type="match status" value="1"/>
</dbReference>
<dbReference type="STRING" id="1182542.W9Y2N2"/>
<dbReference type="Proteomes" id="UP000019478">
    <property type="component" value="Unassembled WGS sequence"/>
</dbReference>
<sequence>MITTYVTSLKVAFNPFLATSKVPRLFLTLLPPEAHKTIKITTAQFPRTSTASALLELGFKDGKTMKYTWEIESSSAEDKTTKTKKVGLNDIVEEVNRHARGLARKEELTG</sequence>
<evidence type="ECO:0000313" key="8">
    <source>
        <dbReference type="Proteomes" id="UP000019478"/>
    </source>
</evidence>
<keyword evidence="8" id="KW-1185">Reference proteome</keyword>
<evidence type="ECO:0000256" key="1">
    <source>
        <dbReference type="ARBA" id="ARBA00004173"/>
    </source>
</evidence>
<evidence type="ECO:0000256" key="4">
    <source>
        <dbReference type="ARBA" id="ARBA00023128"/>
    </source>
</evidence>
<dbReference type="EMBL" id="AMGY01000003">
    <property type="protein sequence ID" value="EXJ87067.1"/>
    <property type="molecule type" value="Genomic_DNA"/>
</dbReference>
<dbReference type="eggNOG" id="ENOG502RAIX">
    <property type="taxonomic scope" value="Eukaryota"/>
</dbReference>
<comment type="similarity">
    <text evidence="2">Belongs to the mitochondrion-specific ribosomal protein mL53 family.</text>
</comment>
<dbReference type="PANTHER" id="PTHR28236">
    <property type="entry name" value="54S RIBOSOMAL PROTEIN L44, MITOCHONDRIAL"/>
    <property type="match status" value="1"/>
</dbReference>
<gene>
    <name evidence="7" type="ORF">A1O3_04025</name>
</gene>
<dbReference type="GeneID" id="19168146"/>
<keyword evidence="3" id="KW-0689">Ribosomal protein</keyword>
<dbReference type="RefSeq" id="XP_007732346.1">
    <property type="nucleotide sequence ID" value="XM_007734156.1"/>
</dbReference>
<comment type="caution">
    <text evidence="7">The sequence shown here is derived from an EMBL/GenBank/DDBJ whole genome shotgun (WGS) entry which is preliminary data.</text>
</comment>
<dbReference type="AlphaFoldDB" id="W9Y2N2"/>
<name>W9Y2N2_9EURO</name>
<keyword evidence="4" id="KW-0496">Mitochondrion</keyword>
<reference evidence="7 8" key="1">
    <citation type="submission" date="2013-03" db="EMBL/GenBank/DDBJ databases">
        <title>The Genome Sequence of Capronia epimyces CBS 606.96.</title>
        <authorList>
            <consortium name="The Broad Institute Genomics Platform"/>
            <person name="Cuomo C."/>
            <person name="de Hoog S."/>
            <person name="Gorbushina A."/>
            <person name="Walker B."/>
            <person name="Young S.K."/>
            <person name="Zeng Q."/>
            <person name="Gargeya S."/>
            <person name="Fitzgerald M."/>
            <person name="Haas B."/>
            <person name="Abouelleil A."/>
            <person name="Allen A.W."/>
            <person name="Alvarado L."/>
            <person name="Arachchi H.M."/>
            <person name="Berlin A.M."/>
            <person name="Chapman S.B."/>
            <person name="Gainer-Dewar J."/>
            <person name="Goldberg J."/>
            <person name="Griggs A."/>
            <person name="Gujja S."/>
            <person name="Hansen M."/>
            <person name="Howarth C."/>
            <person name="Imamovic A."/>
            <person name="Ireland A."/>
            <person name="Larimer J."/>
            <person name="McCowan C."/>
            <person name="Murphy C."/>
            <person name="Pearson M."/>
            <person name="Poon T.W."/>
            <person name="Priest M."/>
            <person name="Roberts A."/>
            <person name="Saif S."/>
            <person name="Shea T."/>
            <person name="Sisk P."/>
            <person name="Sykes S."/>
            <person name="Wortman J."/>
            <person name="Nusbaum C."/>
            <person name="Birren B."/>
        </authorList>
    </citation>
    <scope>NUCLEOTIDE SEQUENCE [LARGE SCALE GENOMIC DNA]</scope>
    <source>
        <strain evidence="7 8">CBS 606.96</strain>
    </source>
</reference>
<organism evidence="7 8">
    <name type="scientific">Capronia epimyces CBS 606.96</name>
    <dbReference type="NCBI Taxonomy" id="1182542"/>
    <lineage>
        <taxon>Eukaryota</taxon>
        <taxon>Fungi</taxon>
        <taxon>Dikarya</taxon>
        <taxon>Ascomycota</taxon>
        <taxon>Pezizomycotina</taxon>
        <taxon>Eurotiomycetes</taxon>
        <taxon>Chaetothyriomycetidae</taxon>
        <taxon>Chaetothyriales</taxon>
        <taxon>Herpotrichiellaceae</taxon>
        <taxon>Capronia</taxon>
    </lineage>
</organism>
<dbReference type="PANTHER" id="PTHR28236:SF1">
    <property type="entry name" value="LARGE RIBOSOMAL SUBUNIT PROTEIN ML53"/>
    <property type="match status" value="1"/>
</dbReference>
<dbReference type="InterPro" id="IPR019716">
    <property type="entry name" value="Ribosomal_mL53"/>
</dbReference>
<comment type="subcellular location">
    <subcellularLocation>
        <location evidence="1">Mitochondrion</location>
    </subcellularLocation>
</comment>
<evidence type="ECO:0000256" key="5">
    <source>
        <dbReference type="ARBA" id="ARBA00023274"/>
    </source>
</evidence>
<proteinExistence type="inferred from homology"/>
<evidence type="ECO:0000313" key="7">
    <source>
        <dbReference type="EMBL" id="EXJ87067.1"/>
    </source>
</evidence>